<dbReference type="InterPro" id="IPR036259">
    <property type="entry name" value="MFS_trans_sf"/>
</dbReference>
<dbReference type="FunFam" id="1.20.1250.20:FF:000085">
    <property type="entry name" value="MFS peptide transporter Ptr2"/>
    <property type="match status" value="1"/>
</dbReference>
<feature type="transmembrane region" description="Helical" evidence="10">
    <location>
        <begin position="532"/>
        <end position="555"/>
    </location>
</feature>
<evidence type="ECO:0000256" key="7">
    <source>
        <dbReference type="ARBA" id="ARBA00023136"/>
    </source>
</evidence>
<dbReference type="InterPro" id="IPR000109">
    <property type="entry name" value="POT_fam"/>
</dbReference>
<dbReference type="SUPFAM" id="SSF103473">
    <property type="entry name" value="MFS general substrate transporter"/>
    <property type="match status" value="1"/>
</dbReference>
<dbReference type="InterPro" id="IPR018456">
    <property type="entry name" value="PTR2_symporter_CS"/>
</dbReference>
<feature type="transmembrane region" description="Helical" evidence="10">
    <location>
        <begin position="420"/>
        <end position="438"/>
    </location>
</feature>
<evidence type="ECO:0000256" key="9">
    <source>
        <dbReference type="SAM" id="MobiDB-lite"/>
    </source>
</evidence>
<evidence type="ECO:0000313" key="11">
    <source>
        <dbReference type="EMBL" id="RCK59636.1"/>
    </source>
</evidence>
<sequence length="624" mass="69995">MGAPEIVNEKQPDLLQVLTGEHDLSFGGGDEDYDYEDPHNYSTNYVDEHNPRGLRKPTEHELQTLRRVIGNIRYSTFILCLCEFAERASYYSTTGILTNYIQRRIDPDSPHGWGAPPPGDPDASAGALGKGLQTASALTNLLTFLAYVSPLFGGYMGDSTIGRWKAIQWGVFFGFVGHLFFIFASIPGAIEHADAGLGLCVVAIVTLSVGTGFIKPNLLPLLLDQYPEDTDVVKVLPSGEKIILDREKTLSRLTNVFYLSINVGAFLQIATLYCERRVGFWLAFFVPMILYIIMPIFLFIVKPKLKIKPPQSDVMPQVVRIISVLFSGNFIKRMWKGTFWEYAQPSNMRARGREYFNAKKQSPITWNDQWVLDIKQTLDSCKIFVYYIVFNLADSGLGSVETSLTGAMKLDGVPNDLFNNFNPITIIVLIPILEYGLYPLLNRYHIEFRPIYRISFGFIVCSFSQIAGYILQKQVYELSPCGYYASGCDEPAPITAWKATSLFILAAAGECWAYTTAYELAYTRSPPNLKSFVYALFLLMSAFSAALSLAITPALKDPHLHWVFLAIGLAGFACAIVMLIQFWNLHKWMAEEDAQREKLTQEEEEANALHNVDHPIEAIASIKS</sequence>
<feature type="region of interest" description="Disordered" evidence="9">
    <location>
        <begin position="108"/>
        <end position="127"/>
    </location>
</feature>
<dbReference type="GO" id="GO:0071916">
    <property type="term" value="F:dipeptide transmembrane transporter activity"/>
    <property type="evidence" value="ECO:0007669"/>
    <property type="project" value="UniProtKB-ARBA"/>
</dbReference>
<dbReference type="EMBL" id="QLNQ01000027">
    <property type="protein sequence ID" value="RCK59636.1"/>
    <property type="molecule type" value="Genomic_DNA"/>
</dbReference>
<keyword evidence="6 10" id="KW-1133">Transmembrane helix</keyword>
<proteinExistence type="inferred from homology"/>
<dbReference type="OrthoDB" id="8904098at2759"/>
<feature type="transmembrane region" description="Helical" evidence="10">
    <location>
        <begin position="137"/>
        <end position="157"/>
    </location>
</feature>
<dbReference type="GO" id="GO:0005886">
    <property type="term" value="C:plasma membrane"/>
    <property type="evidence" value="ECO:0007669"/>
    <property type="project" value="UniProtKB-ARBA"/>
</dbReference>
<feature type="transmembrane region" description="Helical" evidence="10">
    <location>
        <begin position="279"/>
        <end position="301"/>
    </location>
</feature>
<keyword evidence="3 8" id="KW-0813">Transport</keyword>
<evidence type="ECO:0000256" key="10">
    <source>
        <dbReference type="SAM" id="Phobius"/>
    </source>
</evidence>
<keyword evidence="4 8" id="KW-0812">Transmembrane</keyword>
<evidence type="ECO:0000256" key="4">
    <source>
        <dbReference type="ARBA" id="ARBA00022692"/>
    </source>
</evidence>
<evidence type="ECO:0000256" key="3">
    <source>
        <dbReference type="ARBA" id="ARBA00022448"/>
    </source>
</evidence>
<dbReference type="PROSITE" id="PS01022">
    <property type="entry name" value="PTR2_1"/>
    <property type="match status" value="1"/>
</dbReference>
<reference evidence="11 12" key="1">
    <citation type="submission" date="2018-06" db="EMBL/GenBank/DDBJ databases">
        <title>Whole genome sequencing of Candida tropicalis (genome annotated by CSBL at Korea University).</title>
        <authorList>
            <person name="Ahn J."/>
        </authorList>
    </citation>
    <scope>NUCLEOTIDE SEQUENCE [LARGE SCALE GENOMIC DNA]</scope>
    <source>
        <strain evidence="11 12">ATCC 20962</strain>
    </source>
</reference>
<dbReference type="AlphaFoldDB" id="A0A367Y180"/>
<evidence type="ECO:0000313" key="12">
    <source>
        <dbReference type="Proteomes" id="UP000253472"/>
    </source>
</evidence>
<dbReference type="STRING" id="5486.A0A367Y180"/>
<dbReference type="Gene3D" id="1.20.1250.20">
    <property type="entry name" value="MFS general substrate transporter like domains"/>
    <property type="match status" value="1"/>
</dbReference>
<dbReference type="Proteomes" id="UP000253472">
    <property type="component" value="Unassembled WGS sequence"/>
</dbReference>
<evidence type="ECO:0000256" key="2">
    <source>
        <dbReference type="ARBA" id="ARBA00005982"/>
    </source>
</evidence>
<keyword evidence="7 10" id="KW-0472">Membrane</keyword>
<organism evidence="11 12">
    <name type="scientific">Candida viswanathii</name>
    <dbReference type="NCBI Taxonomy" id="5486"/>
    <lineage>
        <taxon>Eukaryota</taxon>
        <taxon>Fungi</taxon>
        <taxon>Dikarya</taxon>
        <taxon>Ascomycota</taxon>
        <taxon>Saccharomycotina</taxon>
        <taxon>Pichiomycetes</taxon>
        <taxon>Debaryomycetaceae</taxon>
        <taxon>Candida/Lodderomyces clade</taxon>
        <taxon>Candida</taxon>
    </lineage>
</organism>
<dbReference type="PROSITE" id="PS01023">
    <property type="entry name" value="PTR2_2"/>
    <property type="match status" value="1"/>
</dbReference>
<feature type="transmembrane region" description="Helical" evidence="10">
    <location>
        <begin position="169"/>
        <end position="190"/>
    </location>
</feature>
<name>A0A367Y180_9ASCO</name>
<evidence type="ECO:0000256" key="8">
    <source>
        <dbReference type="RuleBase" id="RU003755"/>
    </source>
</evidence>
<accession>A0A367Y180</accession>
<feature type="transmembrane region" description="Helical" evidence="10">
    <location>
        <begin position="196"/>
        <end position="214"/>
    </location>
</feature>
<feature type="transmembrane region" description="Helical" evidence="10">
    <location>
        <begin position="562"/>
        <end position="583"/>
    </location>
</feature>
<gene>
    <name evidence="11" type="primary">PTR2_3</name>
    <name evidence="11" type="ORF">Cantr_07916</name>
</gene>
<keyword evidence="5" id="KW-0653">Protein transport</keyword>
<dbReference type="Pfam" id="PF00854">
    <property type="entry name" value="PTR2"/>
    <property type="match status" value="1"/>
</dbReference>
<protein>
    <submittedName>
        <fullName evidence="11">Peptide transporter PTR2</fullName>
    </submittedName>
</protein>
<dbReference type="PANTHER" id="PTHR11654">
    <property type="entry name" value="OLIGOPEPTIDE TRANSPORTER-RELATED"/>
    <property type="match status" value="1"/>
</dbReference>
<comment type="caution">
    <text evidence="11">The sequence shown here is derived from an EMBL/GenBank/DDBJ whole genome shotgun (WGS) entry which is preliminary data.</text>
</comment>
<keyword evidence="5" id="KW-0571">Peptide transport</keyword>
<feature type="transmembrane region" description="Helical" evidence="10">
    <location>
        <begin position="450"/>
        <end position="471"/>
    </location>
</feature>
<comment type="subcellular location">
    <subcellularLocation>
        <location evidence="1 8">Membrane</location>
        <topology evidence="1 8">Multi-pass membrane protein</topology>
    </subcellularLocation>
</comment>
<comment type="similarity">
    <text evidence="2 8">Belongs to the major facilitator superfamily. Proton-dependent oligopeptide transporter (POT/PTR) (TC 2.A.17) family.</text>
</comment>
<evidence type="ECO:0000256" key="1">
    <source>
        <dbReference type="ARBA" id="ARBA00004141"/>
    </source>
</evidence>
<keyword evidence="12" id="KW-1185">Reference proteome</keyword>
<feature type="transmembrane region" description="Helical" evidence="10">
    <location>
        <begin position="383"/>
        <end position="400"/>
    </location>
</feature>
<evidence type="ECO:0000256" key="6">
    <source>
        <dbReference type="ARBA" id="ARBA00022989"/>
    </source>
</evidence>
<evidence type="ECO:0000256" key="5">
    <source>
        <dbReference type="ARBA" id="ARBA00022856"/>
    </source>
</evidence>